<dbReference type="InterPro" id="IPR049945">
    <property type="entry name" value="AAA_22"/>
</dbReference>
<keyword evidence="1" id="KW-0472">Membrane</keyword>
<evidence type="ECO:0000313" key="3">
    <source>
        <dbReference type="EMBL" id="AGF80108.1"/>
    </source>
</evidence>
<feature type="transmembrane region" description="Helical" evidence="1">
    <location>
        <begin position="205"/>
        <end position="224"/>
    </location>
</feature>
<dbReference type="KEGG" id="dsf:UWK_03599"/>
<dbReference type="SUPFAM" id="SSF52540">
    <property type="entry name" value="P-loop containing nucleoside triphosphate hydrolases"/>
    <property type="match status" value="1"/>
</dbReference>
<evidence type="ECO:0000256" key="1">
    <source>
        <dbReference type="SAM" id="Phobius"/>
    </source>
</evidence>
<gene>
    <name evidence="3" type="ordered locus">UWK_03599</name>
</gene>
<dbReference type="Proteomes" id="UP000011721">
    <property type="component" value="Plasmid unnamed"/>
</dbReference>
<keyword evidence="1" id="KW-1133">Transmembrane helix</keyword>
<name>M1P9H8_DESSD</name>
<feature type="transmembrane region" description="Helical" evidence="1">
    <location>
        <begin position="230"/>
        <end position="249"/>
    </location>
</feature>
<evidence type="ECO:0000259" key="2">
    <source>
        <dbReference type="Pfam" id="PF13401"/>
    </source>
</evidence>
<keyword evidence="4" id="KW-1185">Reference proteome</keyword>
<keyword evidence="1" id="KW-0812">Transmembrane</keyword>
<dbReference type="GO" id="GO:0016887">
    <property type="term" value="F:ATP hydrolysis activity"/>
    <property type="evidence" value="ECO:0007669"/>
    <property type="project" value="InterPro"/>
</dbReference>
<sequence>MAEEIRPRLKEGRGFVLTGTHGAGKTAILEWISVFLKKDVTTISAEWTVKEMLVQMCLDWAVEVRDDEGATRGKTKWQVAWMERALLKETDKWLIVDDIQKVTPTKLRRLKLFRDRVRIIAAGVPPFRQEELKRLLWGLPAIQVKPLPTDVMNRIAIAAAPVLESRTPIGEAVHASRGIPGQLIHALRGEVTPEARKVSGEEIDLSPLILIGLAGVMITRYVAIGLESTSLYMLGGLGMGIGLIVRFYLFRGMEAQRR</sequence>
<geneLocation type="plasmid" evidence="4">
    <name>pDESSD</name>
</geneLocation>
<feature type="domain" description="ORC1/DEAH AAA+ ATPase" evidence="2">
    <location>
        <begin position="15"/>
        <end position="128"/>
    </location>
</feature>
<dbReference type="Pfam" id="PF13401">
    <property type="entry name" value="AAA_22"/>
    <property type="match status" value="1"/>
</dbReference>
<accession>M1P9H8</accession>
<reference evidence="4" key="1">
    <citation type="journal article" date="2013" name="Stand. Genomic Sci.">
        <title>Complete genome sequence of Desulfocapsa sulfexigens, a marine deltaproteobacterium specialized in disproportionating inorganic sulfur compounds.</title>
        <authorList>
            <person name="Finster K.W."/>
            <person name="Kjeldsen K.U."/>
            <person name="Kube M."/>
            <person name="Reinhardt R."/>
            <person name="Mussmann M."/>
            <person name="Amann R."/>
            <person name="Schreiber L."/>
        </authorList>
    </citation>
    <scope>NUCLEOTIDE SEQUENCE [LARGE SCALE GENOMIC DNA]</scope>
    <source>
        <strain evidence="4">DSM 10523 / SB164P1</strain>
        <plasmid evidence="4">pDESSD</plasmid>
    </source>
</reference>
<keyword evidence="3" id="KW-0614">Plasmid</keyword>
<protein>
    <recommendedName>
        <fullName evidence="2">ORC1/DEAH AAA+ ATPase domain-containing protein</fullName>
    </recommendedName>
</protein>
<dbReference type="HOGENOM" id="CLU_1076581_0_0_7"/>
<proteinExistence type="predicted"/>
<dbReference type="EMBL" id="CP003986">
    <property type="protein sequence ID" value="AGF80108.1"/>
    <property type="molecule type" value="Genomic_DNA"/>
</dbReference>
<dbReference type="Gene3D" id="3.40.50.300">
    <property type="entry name" value="P-loop containing nucleotide triphosphate hydrolases"/>
    <property type="match status" value="1"/>
</dbReference>
<organism evidence="3 4">
    <name type="scientific">Desulfocapsa sulfexigens (strain DSM 10523 / SB164P1)</name>
    <dbReference type="NCBI Taxonomy" id="1167006"/>
    <lineage>
        <taxon>Bacteria</taxon>
        <taxon>Pseudomonadati</taxon>
        <taxon>Thermodesulfobacteriota</taxon>
        <taxon>Desulfobulbia</taxon>
        <taxon>Desulfobulbales</taxon>
        <taxon>Desulfocapsaceae</taxon>
        <taxon>Desulfocapsa</taxon>
    </lineage>
</organism>
<dbReference type="InterPro" id="IPR027417">
    <property type="entry name" value="P-loop_NTPase"/>
</dbReference>
<dbReference type="AlphaFoldDB" id="M1P9H8"/>
<evidence type="ECO:0000313" key="4">
    <source>
        <dbReference type="Proteomes" id="UP000011721"/>
    </source>
</evidence>